<evidence type="ECO:0000259" key="5">
    <source>
        <dbReference type="Pfam" id="PF01232"/>
    </source>
</evidence>
<dbReference type="Pfam" id="PF01232">
    <property type="entry name" value="Mannitol_dh"/>
    <property type="match status" value="1"/>
</dbReference>
<dbReference type="EC" id="1.1.1.17" evidence="7"/>
<sequence>MKLKTKNKVLIFGAGSIGRGLIAYIFYKNDFEIIFVDKNQELINKINEEKQYKIIDINTKKEVVINNVKAISLEDAKLTNYLKQAKYITTALGSGNLKFLVPYFEKHFQNYSKTQFVLCFENGYRISSEFAKLFSNIKANIKFVDLVVDRIIPNKKTNNIDVFVDEYFEVIADKNIQKGSKKLDLIDYCNNLDAYTFRKLLLVNSLHSYLGYLGYLKQLKFVDQSAKNLEISKNIEQLAAINIEIIRLNFNEFEKESLQKYFLKSLKRFKNEGFCDLNTRVARNPITKIGKNERYDLIYQNVLKFNLDKGQILKVFKSILSFNFIEDLQAQQIQKAIKTKQILKFLQANTNLIFEDIKTLIEGLNE</sequence>
<evidence type="ECO:0000256" key="3">
    <source>
        <dbReference type="ARBA" id="ARBA00048615"/>
    </source>
</evidence>
<dbReference type="InterPro" id="IPR013118">
    <property type="entry name" value="Mannitol_DH_C"/>
</dbReference>
<dbReference type="InterPro" id="IPR013328">
    <property type="entry name" value="6PGD_dom2"/>
</dbReference>
<feature type="domain" description="Mannitol dehydrogenase C-terminal" evidence="6">
    <location>
        <begin position="191"/>
        <end position="335"/>
    </location>
</feature>
<comment type="catalytic activity">
    <reaction evidence="3">
        <text>D-mannitol 1-phosphate + NAD(+) = beta-D-fructose 6-phosphate + NADH + H(+)</text>
        <dbReference type="Rhea" id="RHEA:19661"/>
        <dbReference type="ChEBI" id="CHEBI:15378"/>
        <dbReference type="ChEBI" id="CHEBI:57540"/>
        <dbReference type="ChEBI" id="CHEBI:57634"/>
        <dbReference type="ChEBI" id="CHEBI:57945"/>
        <dbReference type="ChEBI" id="CHEBI:61381"/>
        <dbReference type="EC" id="1.1.1.17"/>
    </reaction>
</comment>
<comment type="caution">
    <text evidence="7">The sequence shown here is derived from an EMBL/GenBank/DDBJ whole genome shotgun (WGS) entry which is preliminary data.</text>
</comment>
<dbReference type="AlphaFoldDB" id="A0ABD6IED1"/>
<evidence type="ECO:0000256" key="1">
    <source>
        <dbReference type="ARBA" id="ARBA00023002"/>
    </source>
</evidence>
<dbReference type="Proteomes" id="UP001193384">
    <property type="component" value="Unassembled WGS sequence"/>
</dbReference>
<accession>A0ABD6IED1</accession>
<dbReference type="PANTHER" id="PTHR30524:SF0">
    <property type="entry name" value="ALTRONATE OXIDOREDUCTASE-RELATED"/>
    <property type="match status" value="1"/>
</dbReference>
<organism evidence="7 8">
    <name type="scientific">Mesomycoplasma hyorhinis</name>
    <name type="common">Mycoplasma hyorhinis</name>
    <dbReference type="NCBI Taxonomy" id="2100"/>
    <lineage>
        <taxon>Bacteria</taxon>
        <taxon>Bacillati</taxon>
        <taxon>Mycoplasmatota</taxon>
        <taxon>Mycoplasmoidales</taxon>
        <taxon>Metamycoplasmataceae</taxon>
        <taxon>Mesomycoplasma</taxon>
    </lineage>
</organism>
<evidence type="ECO:0000256" key="4">
    <source>
        <dbReference type="SAM" id="Phobius"/>
    </source>
</evidence>
<dbReference type="Gene3D" id="3.40.50.720">
    <property type="entry name" value="NAD(P)-binding Rossmann-like Domain"/>
    <property type="match status" value="1"/>
</dbReference>
<evidence type="ECO:0000313" key="7">
    <source>
        <dbReference type="EMBL" id="MXR43903.1"/>
    </source>
</evidence>
<gene>
    <name evidence="7" type="ORF">DR101_03020</name>
</gene>
<dbReference type="InterPro" id="IPR008927">
    <property type="entry name" value="6-PGluconate_DH-like_C_sf"/>
</dbReference>
<dbReference type="NCBIfam" id="NF002651">
    <property type="entry name" value="PRK02318.2-4"/>
    <property type="match status" value="1"/>
</dbReference>
<keyword evidence="1 7" id="KW-0560">Oxidoreductase</keyword>
<dbReference type="EMBL" id="QQQW01000018">
    <property type="protein sequence ID" value="MXR43903.1"/>
    <property type="molecule type" value="Genomic_DNA"/>
</dbReference>
<reference evidence="7 8" key="1">
    <citation type="submission" date="2018-07" db="EMBL/GenBank/DDBJ databases">
        <title>Genetic characterization of Mycoplasma hyopneumoniae, M. hyorhinis and M. flocculare isolates through whole genome sequencing analysis: comparative analysis of sequence types and putative genes involved in virulence.</title>
        <authorList>
            <person name="Fourour S."/>
            <person name="Lucas P."/>
            <person name="Touzain F."/>
            <person name="Tocqueville V."/>
            <person name="Kempf I."/>
            <person name="Marois-Crehan C."/>
        </authorList>
    </citation>
    <scope>NUCLEOTIDE SEQUENCE [LARGE SCALE GENOMIC DNA]</scope>
    <source>
        <strain evidence="7 8">MHR389</strain>
    </source>
</reference>
<dbReference type="GO" id="GO:0008926">
    <property type="term" value="F:mannitol-1-phosphate 5-dehydrogenase activity"/>
    <property type="evidence" value="ECO:0007669"/>
    <property type="project" value="UniProtKB-EC"/>
</dbReference>
<dbReference type="InterPro" id="IPR036291">
    <property type="entry name" value="NAD(P)-bd_dom_sf"/>
</dbReference>
<protein>
    <submittedName>
        <fullName evidence="7">Mannitol-1-phosphate 5-dehydrogenase</fullName>
        <ecNumber evidence="7">1.1.1.17</ecNumber>
    </submittedName>
</protein>
<dbReference type="RefSeq" id="WP_160586214.1">
    <property type="nucleotide sequence ID" value="NZ_JAHKHI010000020.1"/>
</dbReference>
<evidence type="ECO:0000256" key="2">
    <source>
        <dbReference type="ARBA" id="ARBA00023027"/>
    </source>
</evidence>
<feature type="transmembrane region" description="Helical" evidence="4">
    <location>
        <begin position="9"/>
        <end position="27"/>
    </location>
</feature>
<dbReference type="SUPFAM" id="SSF51735">
    <property type="entry name" value="NAD(P)-binding Rossmann-fold domains"/>
    <property type="match status" value="1"/>
</dbReference>
<dbReference type="Pfam" id="PF08125">
    <property type="entry name" value="Mannitol_dh_C"/>
    <property type="match status" value="1"/>
</dbReference>
<evidence type="ECO:0000259" key="6">
    <source>
        <dbReference type="Pfam" id="PF08125"/>
    </source>
</evidence>
<keyword evidence="2" id="KW-0520">NAD</keyword>
<dbReference type="SUPFAM" id="SSF48179">
    <property type="entry name" value="6-phosphogluconate dehydrogenase C-terminal domain-like"/>
    <property type="match status" value="1"/>
</dbReference>
<dbReference type="PANTHER" id="PTHR30524">
    <property type="entry name" value="MANNITOL-1-PHOSPHATE 5-DEHYDROGENASE"/>
    <property type="match status" value="1"/>
</dbReference>
<keyword evidence="4" id="KW-1133">Transmembrane helix</keyword>
<evidence type="ECO:0000313" key="8">
    <source>
        <dbReference type="Proteomes" id="UP001193384"/>
    </source>
</evidence>
<dbReference type="InterPro" id="IPR013131">
    <property type="entry name" value="Mannitol_DH_N"/>
</dbReference>
<keyword evidence="4" id="KW-0472">Membrane</keyword>
<feature type="domain" description="Mannitol dehydrogenase N-terminal" evidence="5">
    <location>
        <begin position="8"/>
        <end position="183"/>
    </location>
</feature>
<dbReference type="Gene3D" id="1.10.1040.10">
    <property type="entry name" value="N-(1-d-carboxylethyl)-l-norvaline Dehydrogenase, domain 2"/>
    <property type="match status" value="1"/>
</dbReference>
<proteinExistence type="predicted"/>
<name>A0ABD6IED1_MESHY</name>
<keyword evidence="4" id="KW-0812">Transmembrane</keyword>